<keyword evidence="2" id="KW-0378">Hydrolase</keyword>
<comment type="caution">
    <text evidence="2">The sequence shown here is derived from an EMBL/GenBank/DDBJ whole genome shotgun (WGS) entry which is preliminary data.</text>
</comment>
<dbReference type="PRINTS" id="PR00412">
    <property type="entry name" value="EPOXHYDRLASE"/>
</dbReference>
<dbReference type="RefSeq" id="WP_068119269.1">
    <property type="nucleotide sequence ID" value="NZ_CCXJ01000175.1"/>
</dbReference>
<dbReference type="EC" id="3.7.1.14" evidence="2"/>
<dbReference type="Proteomes" id="UP001240447">
    <property type="component" value="Unassembled WGS sequence"/>
</dbReference>
<dbReference type="PRINTS" id="PR00111">
    <property type="entry name" value="ABHYDROLASE"/>
</dbReference>
<feature type="domain" description="AB hydrolase-1" evidence="1">
    <location>
        <begin position="40"/>
        <end position="277"/>
    </location>
</feature>
<name>A0ABT9NUQ1_9ACTN</name>
<proteinExistence type="predicted"/>
<accession>A0ABT9NUQ1</accession>
<dbReference type="GO" id="GO:0016787">
    <property type="term" value="F:hydrolase activity"/>
    <property type="evidence" value="ECO:0007669"/>
    <property type="project" value="UniProtKB-KW"/>
</dbReference>
<organism evidence="2 3">
    <name type="scientific">Nocardioides massiliensis</name>
    <dbReference type="NCBI Taxonomy" id="1325935"/>
    <lineage>
        <taxon>Bacteria</taxon>
        <taxon>Bacillati</taxon>
        <taxon>Actinomycetota</taxon>
        <taxon>Actinomycetes</taxon>
        <taxon>Propionibacteriales</taxon>
        <taxon>Nocardioidaceae</taxon>
        <taxon>Nocardioides</taxon>
    </lineage>
</organism>
<dbReference type="InterPro" id="IPR029058">
    <property type="entry name" value="AB_hydrolase_fold"/>
</dbReference>
<dbReference type="PANTHER" id="PTHR43689">
    <property type="entry name" value="HYDROLASE"/>
    <property type="match status" value="1"/>
</dbReference>
<reference evidence="2 3" key="1">
    <citation type="submission" date="2023-07" db="EMBL/GenBank/DDBJ databases">
        <title>Sequencing the genomes of 1000 actinobacteria strains.</title>
        <authorList>
            <person name="Klenk H.-P."/>
        </authorList>
    </citation>
    <scope>NUCLEOTIDE SEQUENCE [LARGE SCALE GENOMIC DNA]</scope>
    <source>
        <strain evidence="2 3">GD13</strain>
    </source>
</reference>
<keyword evidence="3" id="KW-1185">Reference proteome</keyword>
<evidence type="ECO:0000259" key="1">
    <source>
        <dbReference type="Pfam" id="PF00561"/>
    </source>
</evidence>
<protein>
    <submittedName>
        <fullName evidence="2">2-hydroxy-6-oxonona-2,4-dienedioate hydrolase</fullName>
        <ecNumber evidence="2">3.7.1.14</ecNumber>
    </submittedName>
</protein>
<evidence type="ECO:0000313" key="2">
    <source>
        <dbReference type="EMBL" id="MDP9823725.1"/>
    </source>
</evidence>
<dbReference type="PANTHER" id="PTHR43689:SF8">
    <property type="entry name" value="ALPHA_BETA-HYDROLASES SUPERFAMILY PROTEIN"/>
    <property type="match status" value="1"/>
</dbReference>
<dbReference type="InterPro" id="IPR000073">
    <property type="entry name" value="AB_hydrolase_1"/>
</dbReference>
<dbReference type="EMBL" id="JAUSQM010000001">
    <property type="protein sequence ID" value="MDP9823725.1"/>
    <property type="molecule type" value="Genomic_DNA"/>
</dbReference>
<dbReference type="SUPFAM" id="SSF53474">
    <property type="entry name" value="alpha/beta-Hydrolases"/>
    <property type="match status" value="1"/>
</dbReference>
<evidence type="ECO:0000313" key="3">
    <source>
        <dbReference type="Proteomes" id="UP001240447"/>
    </source>
</evidence>
<dbReference type="Pfam" id="PF00561">
    <property type="entry name" value="Abhydrolase_1"/>
    <property type="match status" value="1"/>
</dbReference>
<sequence>MSAQLIAETARPELTAADTSRFVQTSRHRIHYHEAGAGHPVILLHGSGPGSTGWSNFRANVAALAESFHVYAIDMPGWGESDTQTPETGYDHVAALIAFMDELGIERAALVGNSMGGITSISTAILHPERVSHLVSMGAPVPGQNTWGAAGLTEGLKILFQTYREPTIENMQRVTEIMAFDPAAVGDDLAALRLEAALAHPEHLASWNDAPGGNPLSTEYFTYGPRLQEITAPTLAIHGRDDRVVSYEHSLRLVSAVPNSRLLLLNRCGHWAQIEHAREFNREVSEFIQHN</sequence>
<gene>
    <name evidence="2" type="ORF">J2S59_003534</name>
</gene>
<dbReference type="InterPro" id="IPR000639">
    <property type="entry name" value="Epox_hydrolase-like"/>
</dbReference>
<dbReference type="Gene3D" id="3.40.50.1820">
    <property type="entry name" value="alpha/beta hydrolase"/>
    <property type="match status" value="1"/>
</dbReference>